<sequence>MVPTVETLIAHAPPRKAANVVTTKLTITPIQSDAPDATHNPCIIPANASPAAAGHAAMCLRMEVWQACEENYAREGGDDPATRFAAIFPGGNRAFTVARDGGRATGQIIVNASVDESPRLRSWLKSLSAGYLVSVAASDEYNYAVAVEKQFQGRPVHLAEVQAAIYTQLGVETTIFYNNREYKNCAIFAFMLTDAQHASVVANMDGEAVIELLGERTPIFDFYPKALRHKIYLMGGSDGLYSEPYVIQHFADLLCTSPETMVFTSVVDIASRHAGLHCLEVDYTADTYDQVCELTAQAIMRIQNPRKPRLPGTKLTVAASADEMQLLLNFGILKGIAAPEAIEEFGAAPLQIAPTRPRLTEL</sequence>
<name>A0A0M0LP90_9EUKA</name>
<protein>
    <submittedName>
        <fullName evidence="1">Uncharacterized protein</fullName>
    </submittedName>
</protein>
<evidence type="ECO:0000313" key="2">
    <source>
        <dbReference type="Proteomes" id="UP000037460"/>
    </source>
</evidence>
<dbReference type="EMBL" id="JWZX01000529">
    <property type="protein sequence ID" value="KOO52712.1"/>
    <property type="molecule type" value="Genomic_DNA"/>
</dbReference>
<organism evidence="1 2">
    <name type="scientific">Chrysochromulina tobinii</name>
    <dbReference type="NCBI Taxonomy" id="1460289"/>
    <lineage>
        <taxon>Eukaryota</taxon>
        <taxon>Haptista</taxon>
        <taxon>Haptophyta</taxon>
        <taxon>Prymnesiophyceae</taxon>
        <taxon>Prymnesiales</taxon>
        <taxon>Chrysochromulinaceae</taxon>
        <taxon>Chrysochromulina</taxon>
    </lineage>
</organism>
<dbReference type="AlphaFoldDB" id="A0A0M0LP90"/>
<comment type="caution">
    <text evidence="1">The sequence shown here is derived from an EMBL/GenBank/DDBJ whole genome shotgun (WGS) entry which is preliminary data.</text>
</comment>
<accession>A0A0M0LP90</accession>
<reference evidence="2" key="1">
    <citation type="journal article" date="2015" name="PLoS Genet.">
        <title>Genome Sequence and Transcriptome Analyses of Chrysochromulina tobin: Metabolic Tools for Enhanced Algal Fitness in the Prominent Order Prymnesiales (Haptophyceae).</title>
        <authorList>
            <person name="Hovde B.T."/>
            <person name="Deodato C.R."/>
            <person name="Hunsperger H.M."/>
            <person name="Ryken S.A."/>
            <person name="Yost W."/>
            <person name="Jha R.K."/>
            <person name="Patterson J."/>
            <person name="Monnat R.J. Jr."/>
            <person name="Barlow S.B."/>
            <person name="Starkenburg S.R."/>
            <person name="Cattolico R.A."/>
        </authorList>
    </citation>
    <scope>NUCLEOTIDE SEQUENCE</scope>
    <source>
        <strain evidence="2">CCMP291</strain>
    </source>
</reference>
<proteinExistence type="predicted"/>
<keyword evidence="2" id="KW-1185">Reference proteome</keyword>
<gene>
    <name evidence="1" type="ORF">Ctob_016409</name>
</gene>
<dbReference type="Proteomes" id="UP000037460">
    <property type="component" value="Unassembled WGS sequence"/>
</dbReference>
<evidence type="ECO:0000313" key="1">
    <source>
        <dbReference type="EMBL" id="KOO52712.1"/>
    </source>
</evidence>